<sequence>MNSFDAIYAQRQSLSMGIDTWDMYCQTPNWQRERMMAVNHFHDAGGEFEIAEVLLSEAIDDGSSGGMMLLSLLLNSGAKHPLELDMGYGKYCRPNVPGSMVLTTDRTPSEVKGVGPFHSIAFYIRSETLQKRANRILEDEAPEMEVLFTKSFRDDAIEVIIKRLLEQYQGEPKAGRRMTADDLVDDLIRRLLTISENQLPKSVGTKARLRPASISRTLDYMQANLARDISRDDLAEVAGINPCHFTRLFRQTMGQTPSNYLTRLRVDQAKRLLRHGDSVRTLDEIAAQCGFYNQSHLGREFRRLVGTTPNLFRAYA</sequence>
<evidence type="ECO:0000259" key="4">
    <source>
        <dbReference type="PROSITE" id="PS01124"/>
    </source>
</evidence>
<dbReference type="OrthoDB" id="516605at2"/>
<dbReference type="Pfam" id="PF12833">
    <property type="entry name" value="HTH_18"/>
    <property type="match status" value="1"/>
</dbReference>
<comment type="caution">
    <text evidence="5">The sequence shown here is derived from an EMBL/GenBank/DDBJ whole genome shotgun (WGS) entry which is preliminary data.</text>
</comment>
<dbReference type="InterPro" id="IPR018062">
    <property type="entry name" value="HTH_AraC-typ_CS"/>
</dbReference>
<dbReference type="RefSeq" id="WP_105337545.1">
    <property type="nucleotide sequence ID" value="NZ_PUHZ01000021.1"/>
</dbReference>
<dbReference type="GO" id="GO:0003700">
    <property type="term" value="F:DNA-binding transcription factor activity"/>
    <property type="evidence" value="ECO:0007669"/>
    <property type="project" value="InterPro"/>
</dbReference>
<dbReference type="SUPFAM" id="SSF46689">
    <property type="entry name" value="Homeodomain-like"/>
    <property type="match status" value="2"/>
</dbReference>
<evidence type="ECO:0000256" key="3">
    <source>
        <dbReference type="ARBA" id="ARBA00023163"/>
    </source>
</evidence>
<accession>A0A2S8GI75</accession>
<dbReference type="PROSITE" id="PS01124">
    <property type="entry name" value="HTH_ARAC_FAMILY_2"/>
    <property type="match status" value="1"/>
</dbReference>
<dbReference type="EMBL" id="PUHZ01000021">
    <property type="protein sequence ID" value="PQO44146.1"/>
    <property type="molecule type" value="Genomic_DNA"/>
</dbReference>
<gene>
    <name evidence="5" type="ORF">C5Y93_21660</name>
</gene>
<dbReference type="InterPro" id="IPR018060">
    <property type="entry name" value="HTH_AraC"/>
</dbReference>
<organism evidence="5 6">
    <name type="scientific">Blastopirellula marina</name>
    <dbReference type="NCBI Taxonomy" id="124"/>
    <lineage>
        <taxon>Bacteria</taxon>
        <taxon>Pseudomonadati</taxon>
        <taxon>Planctomycetota</taxon>
        <taxon>Planctomycetia</taxon>
        <taxon>Pirellulales</taxon>
        <taxon>Pirellulaceae</taxon>
        <taxon>Blastopirellula</taxon>
    </lineage>
</organism>
<dbReference type="Proteomes" id="UP000237819">
    <property type="component" value="Unassembled WGS sequence"/>
</dbReference>
<dbReference type="SMART" id="SM00342">
    <property type="entry name" value="HTH_ARAC"/>
    <property type="match status" value="1"/>
</dbReference>
<evidence type="ECO:0000313" key="5">
    <source>
        <dbReference type="EMBL" id="PQO44146.1"/>
    </source>
</evidence>
<protein>
    <recommendedName>
        <fullName evidence="4">HTH araC/xylS-type domain-containing protein</fullName>
    </recommendedName>
</protein>
<reference evidence="5 6" key="1">
    <citation type="submission" date="2018-02" db="EMBL/GenBank/DDBJ databases">
        <title>Comparative genomes isolates from brazilian mangrove.</title>
        <authorList>
            <person name="Araujo J.E."/>
            <person name="Taketani R.G."/>
            <person name="Silva M.C.P."/>
            <person name="Loureco M.V."/>
            <person name="Andreote F.D."/>
        </authorList>
    </citation>
    <scope>NUCLEOTIDE SEQUENCE [LARGE SCALE GENOMIC DNA]</scope>
    <source>
        <strain evidence="5 6">Nap-Phe MGV</strain>
    </source>
</reference>
<keyword evidence="2" id="KW-0238">DNA-binding</keyword>
<evidence type="ECO:0000256" key="2">
    <source>
        <dbReference type="ARBA" id="ARBA00023125"/>
    </source>
</evidence>
<keyword evidence="1" id="KW-0805">Transcription regulation</keyword>
<feature type="domain" description="HTH araC/xylS-type" evidence="4">
    <location>
        <begin position="215"/>
        <end position="315"/>
    </location>
</feature>
<name>A0A2S8GI75_9BACT</name>
<evidence type="ECO:0000256" key="1">
    <source>
        <dbReference type="ARBA" id="ARBA00023015"/>
    </source>
</evidence>
<dbReference type="PANTHER" id="PTHR46796">
    <property type="entry name" value="HTH-TYPE TRANSCRIPTIONAL ACTIVATOR RHAS-RELATED"/>
    <property type="match status" value="1"/>
</dbReference>
<proteinExistence type="predicted"/>
<keyword evidence="3" id="KW-0804">Transcription</keyword>
<dbReference type="GO" id="GO:0043565">
    <property type="term" value="F:sequence-specific DNA binding"/>
    <property type="evidence" value="ECO:0007669"/>
    <property type="project" value="InterPro"/>
</dbReference>
<dbReference type="Gene3D" id="1.10.10.60">
    <property type="entry name" value="Homeodomain-like"/>
    <property type="match status" value="2"/>
</dbReference>
<dbReference type="PROSITE" id="PS00041">
    <property type="entry name" value="HTH_ARAC_FAMILY_1"/>
    <property type="match status" value="1"/>
</dbReference>
<dbReference type="InterPro" id="IPR009057">
    <property type="entry name" value="Homeodomain-like_sf"/>
</dbReference>
<evidence type="ECO:0000313" key="6">
    <source>
        <dbReference type="Proteomes" id="UP000237819"/>
    </source>
</evidence>
<dbReference type="AlphaFoldDB" id="A0A2S8GI75"/>
<dbReference type="InterPro" id="IPR050204">
    <property type="entry name" value="AraC_XylS_family_regulators"/>
</dbReference>